<evidence type="ECO:0000313" key="1">
    <source>
        <dbReference type="EMBL" id="SEK80663.1"/>
    </source>
</evidence>
<accession>A0A1H7K1C9</accession>
<name>A0A1H7K1C9_9SPHI</name>
<keyword evidence="2" id="KW-1185">Reference proteome</keyword>
<reference evidence="2" key="1">
    <citation type="submission" date="2016-10" db="EMBL/GenBank/DDBJ databases">
        <authorList>
            <person name="Varghese N."/>
            <person name="Submissions S."/>
        </authorList>
    </citation>
    <scope>NUCLEOTIDE SEQUENCE [LARGE SCALE GENOMIC DNA]</scope>
    <source>
        <strain evidence="2">Jip14</strain>
    </source>
</reference>
<evidence type="ECO:0000313" key="2">
    <source>
        <dbReference type="Proteomes" id="UP000198916"/>
    </source>
</evidence>
<organism evidence="1 2">
    <name type="scientific">Parapedobacter koreensis</name>
    <dbReference type="NCBI Taxonomy" id="332977"/>
    <lineage>
        <taxon>Bacteria</taxon>
        <taxon>Pseudomonadati</taxon>
        <taxon>Bacteroidota</taxon>
        <taxon>Sphingobacteriia</taxon>
        <taxon>Sphingobacteriales</taxon>
        <taxon>Sphingobacteriaceae</taxon>
        <taxon>Parapedobacter</taxon>
    </lineage>
</organism>
<dbReference type="EMBL" id="FNZR01000002">
    <property type="protein sequence ID" value="SEK80663.1"/>
    <property type="molecule type" value="Genomic_DNA"/>
</dbReference>
<dbReference type="Proteomes" id="UP000198916">
    <property type="component" value="Unassembled WGS sequence"/>
</dbReference>
<gene>
    <name evidence="1" type="ORF">SAMN05421740_102750</name>
</gene>
<sequence length="69" mass="7443">MKVKAIFARISASGTFAVVNGAQRYRMVPVVHKKVTVFVAACALLLRNLASRNILIMKRMIAPCPATGA</sequence>
<proteinExistence type="predicted"/>
<dbReference type="AlphaFoldDB" id="A0A1H7K1C9"/>
<dbReference type="RefSeq" id="WP_143053837.1">
    <property type="nucleotide sequence ID" value="NZ_FNZR01000002.1"/>
</dbReference>
<dbReference type="STRING" id="332977.SAMN05421740_102750"/>
<protein>
    <submittedName>
        <fullName evidence="1">Uncharacterized protein</fullName>
    </submittedName>
</protein>